<proteinExistence type="predicted"/>
<dbReference type="EMBL" id="SIRS01000003">
    <property type="protein sequence ID" value="TBN16417.1"/>
    <property type="molecule type" value="Genomic_DNA"/>
</dbReference>
<sequence length="302" mass="34797">MKTKIIILYVTCIFFSCKSEKKPPLNNTNSETWISLFNGKDLSGWTIKFTGEDLNTNYNETFKVKDSMLRITYDSYETFNNKFAHIYYNTPFSYYKLKFDYRFVGEQIDGGAHWNVRNSGVMLHSQSAKSNTYNQYFPVSIELQLLGGLEDKNKRPTGNVCTPGTVVVMEDTINYKHCIRSNSKTYFGDQWIHAEAIVLGGQSMAFIIEKDTVLNFKLPQIGPTKPSKDYEGENWEAWNINQETWGNRAGQILTEGFIALQAESHPIDFKNIELLDLCGCMDKNAKNYKSYYVKNEPESCEY</sequence>
<evidence type="ECO:0000313" key="2">
    <source>
        <dbReference type="EMBL" id="TBN16417.1"/>
    </source>
</evidence>
<dbReference type="PROSITE" id="PS51257">
    <property type="entry name" value="PROKAR_LIPOPROTEIN"/>
    <property type="match status" value="1"/>
</dbReference>
<gene>
    <name evidence="2" type="ORF">EYD46_07170</name>
</gene>
<name>A0A4Q9FRS9_9FLAO</name>
<dbReference type="RefSeq" id="WP_130936400.1">
    <property type="nucleotide sequence ID" value="NZ_BMEE01000002.1"/>
</dbReference>
<comment type="caution">
    <text evidence="2">The sequence shown here is derived from an EMBL/GenBank/DDBJ whole genome shotgun (WGS) entry which is preliminary data.</text>
</comment>
<feature type="domain" description="3-keto-alpha-glucoside-1,2-lyase/3-keto-2-hydroxy-glucal hydratase" evidence="1">
    <location>
        <begin position="32"/>
        <end position="274"/>
    </location>
</feature>
<protein>
    <submittedName>
        <fullName evidence="2">DUF1080 domain-containing protein</fullName>
    </submittedName>
</protein>
<dbReference type="OrthoDB" id="9787527at2"/>
<dbReference type="AlphaFoldDB" id="A0A4Q9FRS9"/>
<dbReference type="GO" id="GO:0016787">
    <property type="term" value="F:hydrolase activity"/>
    <property type="evidence" value="ECO:0007669"/>
    <property type="project" value="InterPro"/>
</dbReference>
<dbReference type="Proteomes" id="UP000292372">
    <property type="component" value="Unassembled WGS sequence"/>
</dbReference>
<accession>A0A4Q9FRS9</accession>
<dbReference type="InterPro" id="IPR010496">
    <property type="entry name" value="AL/BT2_dom"/>
</dbReference>
<organism evidence="2 3">
    <name type="scientific">Hyunsoonleella pacifica</name>
    <dbReference type="NCBI Taxonomy" id="1080224"/>
    <lineage>
        <taxon>Bacteria</taxon>
        <taxon>Pseudomonadati</taxon>
        <taxon>Bacteroidota</taxon>
        <taxon>Flavobacteriia</taxon>
        <taxon>Flavobacteriales</taxon>
        <taxon>Flavobacteriaceae</taxon>
    </lineage>
</organism>
<dbReference type="Gene3D" id="2.60.120.560">
    <property type="entry name" value="Exo-inulinase, domain 1"/>
    <property type="match status" value="1"/>
</dbReference>
<evidence type="ECO:0000313" key="3">
    <source>
        <dbReference type="Proteomes" id="UP000292372"/>
    </source>
</evidence>
<reference evidence="2 3" key="1">
    <citation type="journal article" date="2015" name="Int. J. Syst. Evol. Microbiol.">
        <title>Hyunsoonleella pacifica sp. nov., isolated from seawater of South Pacific Gyre.</title>
        <authorList>
            <person name="Gao X."/>
            <person name="Zhang Z."/>
            <person name="Dai X."/>
            <person name="Zhang X.H."/>
        </authorList>
    </citation>
    <scope>NUCLEOTIDE SEQUENCE [LARGE SCALE GENOMIC DNA]</scope>
    <source>
        <strain evidence="2 3">SW033</strain>
    </source>
</reference>
<keyword evidence="3" id="KW-1185">Reference proteome</keyword>
<evidence type="ECO:0000259" key="1">
    <source>
        <dbReference type="Pfam" id="PF06439"/>
    </source>
</evidence>
<dbReference type="Pfam" id="PF06439">
    <property type="entry name" value="3keto-disac_hyd"/>
    <property type="match status" value="1"/>
</dbReference>